<feature type="compositionally biased region" description="Low complexity" evidence="6">
    <location>
        <begin position="786"/>
        <end position="797"/>
    </location>
</feature>
<dbReference type="EMBL" id="DF973189">
    <property type="protein sequence ID" value="GAU18816.1"/>
    <property type="molecule type" value="Genomic_DNA"/>
</dbReference>
<dbReference type="InterPro" id="IPR039537">
    <property type="entry name" value="Retrotran_Ty1/copia-like"/>
</dbReference>
<dbReference type="InterPro" id="IPR036875">
    <property type="entry name" value="Znf_CCHC_sf"/>
</dbReference>
<dbReference type="GO" id="GO:0004190">
    <property type="term" value="F:aspartic-type endopeptidase activity"/>
    <property type="evidence" value="ECO:0007669"/>
    <property type="project" value="UniProtKB-KW"/>
</dbReference>
<feature type="domain" description="CCHC-type" evidence="7">
    <location>
        <begin position="266"/>
        <end position="279"/>
    </location>
</feature>
<dbReference type="GO" id="GO:0003676">
    <property type="term" value="F:nucleic acid binding"/>
    <property type="evidence" value="ECO:0007669"/>
    <property type="project" value="InterPro"/>
</dbReference>
<feature type="compositionally biased region" description="Basic and acidic residues" evidence="6">
    <location>
        <begin position="208"/>
        <end position="219"/>
    </location>
</feature>
<evidence type="ECO:0000256" key="1">
    <source>
        <dbReference type="ARBA" id="ARBA00022670"/>
    </source>
</evidence>
<evidence type="ECO:0000259" key="8">
    <source>
        <dbReference type="PROSITE" id="PS50994"/>
    </source>
</evidence>
<dbReference type="InterPro" id="IPR001584">
    <property type="entry name" value="Integrase_cat-core"/>
</dbReference>
<dbReference type="PANTHER" id="PTHR42648:SF18">
    <property type="entry name" value="RETROTRANSPOSON, UNCLASSIFIED-LIKE PROTEIN"/>
    <property type="match status" value="1"/>
</dbReference>
<evidence type="ECO:0000256" key="3">
    <source>
        <dbReference type="ARBA" id="ARBA00022750"/>
    </source>
</evidence>
<evidence type="ECO:0008006" key="11">
    <source>
        <dbReference type="Google" id="ProtNLM"/>
    </source>
</evidence>
<keyword evidence="5" id="KW-0863">Zinc-finger</keyword>
<dbReference type="PANTHER" id="PTHR42648">
    <property type="entry name" value="TRANSPOSASE, PUTATIVE-RELATED"/>
    <property type="match status" value="1"/>
</dbReference>
<dbReference type="Pfam" id="PF25597">
    <property type="entry name" value="SH3_retrovirus"/>
    <property type="match status" value="1"/>
</dbReference>
<dbReference type="Gene3D" id="4.10.60.10">
    <property type="entry name" value="Zinc finger, CCHC-type"/>
    <property type="match status" value="1"/>
</dbReference>
<dbReference type="InterPro" id="IPR013103">
    <property type="entry name" value="RVT_2"/>
</dbReference>
<evidence type="ECO:0000256" key="6">
    <source>
        <dbReference type="SAM" id="MobiDB-lite"/>
    </source>
</evidence>
<dbReference type="InterPro" id="IPR036397">
    <property type="entry name" value="RNaseH_sf"/>
</dbReference>
<dbReference type="InterPro" id="IPR012337">
    <property type="entry name" value="RNaseH-like_sf"/>
</dbReference>
<dbReference type="InterPro" id="IPR025724">
    <property type="entry name" value="GAG-pre-integrase_dom"/>
</dbReference>
<dbReference type="Pfam" id="PF07727">
    <property type="entry name" value="RVT_2"/>
    <property type="match status" value="1"/>
</dbReference>
<dbReference type="InterPro" id="IPR001878">
    <property type="entry name" value="Znf_CCHC"/>
</dbReference>
<dbReference type="SUPFAM" id="SSF57756">
    <property type="entry name" value="Retrovirus zinc finger-like domains"/>
    <property type="match status" value="1"/>
</dbReference>
<dbReference type="InterPro" id="IPR043128">
    <property type="entry name" value="Rev_trsase/Diguanyl_cyclase"/>
</dbReference>
<keyword evidence="4" id="KW-0378">Hydrolase</keyword>
<gene>
    <name evidence="9" type="ORF">TSUD_81050</name>
</gene>
<dbReference type="PROSITE" id="PS50994">
    <property type="entry name" value="INTEGRASE"/>
    <property type="match status" value="1"/>
</dbReference>
<evidence type="ECO:0000256" key="5">
    <source>
        <dbReference type="PROSITE-ProRule" id="PRU00047"/>
    </source>
</evidence>
<protein>
    <recommendedName>
        <fullName evidence="11">Integrase catalytic domain-containing protein</fullName>
    </recommendedName>
</protein>
<dbReference type="Gene3D" id="3.10.10.10">
    <property type="entry name" value="HIV Type 1 Reverse Transcriptase, subunit A, domain 1"/>
    <property type="match status" value="1"/>
</dbReference>
<accession>A0A2Z6LQE1</accession>
<evidence type="ECO:0000313" key="10">
    <source>
        <dbReference type="Proteomes" id="UP000242715"/>
    </source>
</evidence>
<keyword evidence="2" id="KW-0479">Metal-binding</keyword>
<dbReference type="InterPro" id="IPR054722">
    <property type="entry name" value="PolX-like_BBD"/>
</dbReference>
<sequence length="1380" mass="157681">MAETSKTSDQIHAKLPIFDGNNYDRWTAQMKVVFRYHGVLDVIHSGVTPLGEAPTETARATHREQMKKDDKAIYFFHQCVDSNVLEKIIEYETAKEAWDVLATTYAGDKQTKKVKLMALRRQLGQLQMEPNETVTQFVNRLTVLTNQMKSCGEAVTDSLKVEKVITGLTPKFDNLVAAIEQSKDLDTLKLEQLIGSLEAHELKLKNRDSVKKDEKETEKALFTQSQKKGSGSYESWKKKGKGKWKSNKNEGGNGKGKKKSKEHIQCYNCQKWGHFADECVNPKVPRKKNEEAQLARDSDEEVVALVATIDEEVMMLMTVTEGGGIEWWYLDTGCSNHMTSHLEWFCEIDKTVRRKIRFGDGSYVIAEGIGKVAIRREDGTKVTVSDVLYVPQMKSNLLSLGQLLEKGYSMNMNGNYMEVFDSKRKVVSKVSMSRNRTFKVGVNSIDQKCLIAQEDDIMWKWHKRMGHLNFNSLKMLQKKNMVVGLPQIEEPKEICGKCCEGKQPRKSYKSAIPTRGTKKLAIIHSDVCGPFEVKSIGGNSYFVSFIDDYTKKMWIYLIQKKSEVFSIFKQFKLLVEKQCDSTIKLLRTDGGGEYTSHEFENFCKDDGIIHEVMTPYTPQHNGTAERRNRTLLNMVRCMLREKNLPHKFWAEAVYTATHILNRCPTKRLEGITPEEAWSGVKPSVKHFRMFGSLCYRHVPEQNRRKLDSRAQTMILIGYHSTGAYKLYDPIHKKIVVSNDVIVDESKEWNWKESTEHATSRTTIIQLDRDQVDNEEEVNLPEPIVPNDDNGNNVNENNVENDDNDNVTNVNENNVENDDDDNVEQLRRSNRVRFPSVRLQGYEIYPAGLCEDVTDIMHLVLMAESEPITVDQALSNPKWKEAMLDELRSIEKNETWQMVNLPSNKRAIDVKWVYKTKMKPNGEIAKYKARLVAKGFLQQPGLDFNEIYAPVARIETVRLIVALASLRKWRLDQLDVKSAFLNGPLEEEVYVKQAPGFEKKGMENKVMKLKKALYGLKQAPRAWNKKIDASLQKLNFTKCSTEHGVYVRLSTNDDLIIICLYVDDLLVTGSNEKEIVELKRQMMTEYEMTDLRKLSYFLGMEFVSCEKGIFLHQKKYITDVLKRFKMLECKPISTPVDTTVKLQKNANDEGVDSTLFRQLIGSLRYVCHSRPDIVYSVGVASRYMEVPKRTHMVAAKRILRYLKGTIDWGILFPSTEGPATTELIGYTDADWSGDTEDRKSTSGYIFMMGKAPIAWCSKKQNVVALSSCEAEYIAAAFGASQAQWLQMLLHELKVKCESTITLKVDNKSAIDLAKHPIAHGRSKHIEIKYHFLRDQVAKEKLAIEHCSTEDQLADMLTKGLKISKFEVMRSKIGMISLASLN</sequence>
<evidence type="ECO:0000259" key="7">
    <source>
        <dbReference type="PROSITE" id="PS50158"/>
    </source>
</evidence>
<evidence type="ECO:0000256" key="4">
    <source>
        <dbReference type="ARBA" id="ARBA00022801"/>
    </source>
</evidence>
<feature type="region of interest" description="Disordered" evidence="6">
    <location>
        <begin position="779"/>
        <end position="821"/>
    </location>
</feature>
<feature type="region of interest" description="Disordered" evidence="6">
    <location>
        <begin position="208"/>
        <end position="259"/>
    </location>
</feature>
<dbReference type="GO" id="GO:0015074">
    <property type="term" value="P:DNA integration"/>
    <property type="evidence" value="ECO:0007669"/>
    <property type="project" value="InterPro"/>
</dbReference>
<dbReference type="SUPFAM" id="SSF53098">
    <property type="entry name" value="Ribonuclease H-like"/>
    <property type="match status" value="1"/>
</dbReference>
<dbReference type="InterPro" id="IPR057670">
    <property type="entry name" value="SH3_retrovirus"/>
</dbReference>
<keyword evidence="1" id="KW-0645">Protease</keyword>
<organism evidence="9 10">
    <name type="scientific">Trifolium subterraneum</name>
    <name type="common">Subterranean clover</name>
    <dbReference type="NCBI Taxonomy" id="3900"/>
    <lineage>
        <taxon>Eukaryota</taxon>
        <taxon>Viridiplantae</taxon>
        <taxon>Streptophyta</taxon>
        <taxon>Embryophyta</taxon>
        <taxon>Tracheophyta</taxon>
        <taxon>Spermatophyta</taxon>
        <taxon>Magnoliopsida</taxon>
        <taxon>eudicotyledons</taxon>
        <taxon>Gunneridae</taxon>
        <taxon>Pentapetalae</taxon>
        <taxon>rosids</taxon>
        <taxon>fabids</taxon>
        <taxon>Fabales</taxon>
        <taxon>Fabaceae</taxon>
        <taxon>Papilionoideae</taxon>
        <taxon>50 kb inversion clade</taxon>
        <taxon>NPAAA clade</taxon>
        <taxon>Hologalegina</taxon>
        <taxon>IRL clade</taxon>
        <taxon>Trifolieae</taxon>
        <taxon>Trifolium</taxon>
    </lineage>
</organism>
<keyword evidence="5" id="KW-0862">Zinc</keyword>
<dbReference type="GO" id="GO:0006508">
    <property type="term" value="P:proteolysis"/>
    <property type="evidence" value="ECO:0007669"/>
    <property type="project" value="UniProtKB-KW"/>
</dbReference>
<dbReference type="Gene3D" id="3.30.420.10">
    <property type="entry name" value="Ribonuclease H-like superfamily/Ribonuclease H"/>
    <property type="match status" value="1"/>
</dbReference>
<dbReference type="InterPro" id="IPR043502">
    <property type="entry name" value="DNA/RNA_pol_sf"/>
</dbReference>
<dbReference type="Pfam" id="PF22936">
    <property type="entry name" value="Pol_BBD"/>
    <property type="match status" value="1"/>
</dbReference>
<evidence type="ECO:0000256" key="2">
    <source>
        <dbReference type="ARBA" id="ARBA00022723"/>
    </source>
</evidence>
<reference evidence="10" key="1">
    <citation type="journal article" date="2017" name="Front. Plant Sci.">
        <title>Climate Clever Clovers: New Paradigm to Reduce the Environmental Footprint of Ruminants by Breeding Low Methanogenic Forages Utilizing Haplotype Variation.</title>
        <authorList>
            <person name="Kaur P."/>
            <person name="Appels R."/>
            <person name="Bayer P.E."/>
            <person name="Keeble-Gagnere G."/>
            <person name="Wang J."/>
            <person name="Hirakawa H."/>
            <person name="Shirasawa K."/>
            <person name="Vercoe P."/>
            <person name="Stefanova K."/>
            <person name="Durmic Z."/>
            <person name="Nichols P."/>
            <person name="Revell C."/>
            <person name="Isobe S.N."/>
            <person name="Edwards D."/>
            <person name="Erskine W."/>
        </authorList>
    </citation>
    <scope>NUCLEOTIDE SEQUENCE [LARGE SCALE GENOMIC DNA]</scope>
    <source>
        <strain evidence="10">cv. Daliak</strain>
    </source>
</reference>
<proteinExistence type="predicted"/>
<dbReference type="Gene3D" id="3.30.70.270">
    <property type="match status" value="1"/>
</dbReference>
<dbReference type="SUPFAM" id="SSF56672">
    <property type="entry name" value="DNA/RNA polymerases"/>
    <property type="match status" value="1"/>
</dbReference>
<dbReference type="CDD" id="cd09272">
    <property type="entry name" value="RNase_HI_RT_Ty1"/>
    <property type="match status" value="1"/>
</dbReference>
<dbReference type="Pfam" id="PF13976">
    <property type="entry name" value="gag_pre-integrs"/>
    <property type="match status" value="1"/>
</dbReference>
<dbReference type="Proteomes" id="UP000242715">
    <property type="component" value="Unassembled WGS sequence"/>
</dbReference>
<keyword evidence="3" id="KW-0064">Aspartyl protease</keyword>
<feature type="domain" description="Integrase catalytic" evidence="8">
    <location>
        <begin position="509"/>
        <end position="681"/>
    </location>
</feature>
<dbReference type="Pfam" id="PF14223">
    <property type="entry name" value="Retrotran_gag_2"/>
    <property type="match status" value="1"/>
</dbReference>
<evidence type="ECO:0000313" key="9">
    <source>
        <dbReference type="EMBL" id="GAU18816.1"/>
    </source>
</evidence>
<dbReference type="OrthoDB" id="783026at2759"/>
<keyword evidence="10" id="KW-1185">Reference proteome</keyword>
<name>A0A2Z6LQE1_TRISU</name>
<dbReference type="Pfam" id="PF00665">
    <property type="entry name" value="rve"/>
    <property type="match status" value="1"/>
</dbReference>
<dbReference type="PROSITE" id="PS50158">
    <property type="entry name" value="ZF_CCHC"/>
    <property type="match status" value="1"/>
</dbReference>
<dbReference type="GO" id="GO:0008270">
    <property type="term" value="F:zinc ion binding"/>
    <property type="evidence" value="ECO:0007669"/>
    <property type="project" value="UniProtKB-KW"/>
</dbReference>